<dbReference type="AlphaFoldDB" id="A0A3A5H3W8"/>
<sequence>MGPEGERVARVETGITVRYWAAARAAAGIGAETFASPLTLDDLRARILERHPGSDRLPAVLAVCSVLVDGRQPGTPAGEQVLEAGMTVEFLPPFAGG</sequence>
<dbReference type="EMBL" id="QYRP01000002">
    <property type="protein sequence ID" value="RJS45439.1"/>
    <property type="molecule type" value="Genomic_DNA"/>
</dbReference>
<protein>
    <submittedName>
        <fullName evidence="1">MoaD/ThiS family protein</fullName>
    </submittedName>
</protein>
<organism evidence="1 2">
    <name type="scientific">Nocardioides cavernaquae</name>
    <dbReference type="NCBI Taxonomy" id="2321396"/>
    <lineage>
        <taxon>Bacteria</taxon>
        <taxon>Bacillati</taxon>
        <taxon>Actinomycetota</taxon>
        <taxon>Actinomycetes</taxon>
        <taxon>Propionibacteriales</taxon>
        <taxon>Nocardioidaceae</taxon>
        <taxon>Nocardioides</taxon>
    </lineage>
</organism>
<dbReference type="SUPFAM" id="SSF54285">
    <property type="entry name" value="MoaD/ThiS"/>
    <property type="match status" value="1"/>
</dbReference>
<keyword evidence="2" id="KW-1185">Reference proteome</keyword>
<reference evidence="2" key="1">
    <citation type="submission" date="2018-09" db="EMBL/GenBank/DDBJ databases">
        <authorList>
            <person name="Zhu H."/>
        </authorList>
    </citation>
    <scope>NUCLEOTIDE SEQUENCE [LARGE SCALE GENOMIC DNA]</scope>
    <source>
        <strain evidence="2">K1W22B-1</strain>
    </source>
</reference>
<dbReference type="RefSeq" id="WP_120059339.1">
    <property type="nucleotide sequence ID" value="NZ_QYRP01000002.1"/>
</dbReference>
<evidence type="ECO:0000313" key="1">
    <source>
        <dbReference type="EMBL" id="RJS45439.1"/>
    </source>
</evidence>
<comment type="caution">
    <text evidence="1">The sequence shown here is derived from an EMBL/GenBank/DDBJ whole genome shotgun (WGS) entry which is preliminary data.</text>
</comment>
<dbReference type="Proteomes" id="UP000276542">
    <property type="component" value="Unassembled WGS sequence"/>
</dbReference>
<dbReference type="Pfam" id="PF02597">
    <property type="entry name" value="ThiS"/>
    <property type="match status" value="1"/>
</dbReference>
<dbReference type="InterPro" id="IPR003749">
    <property type="entry name" value="ThiS/MoaD-like"/>
</dbReference>
<name>A0A3A5H3W8_9ACTN</name>
<dbReference type="InterPro" id="IPR012675">
    <property type="entry name" value="Beta-grasp_dom_sf"/>
</dbReference>
<dbReference type="InterPro" id="IPR016155">
    <property type="entry name" value="Mopterin_synth/thiamin_S_b"/>
</dbReference>
<accession>A0A3A5H3W8</accession>
<dbReference type="CDD" id="cd17040">
    <property type="entry name" value="Ubl_MoaD_like"/>
    <property type="match status" value="1"/>
</dbReference>
<evidence type="ECO:0000313" key="2">
    <source>
        <dbReference type="Proteomes" id="UP000276542"/>
    </source>
</evidence>
<gene>
    <name evidence="1" type="ORF">D4739_03845</name>
</gene>
<dbReference type="OrthoDB" id="4331766at2"/>
<proteinExistence type="predicted"/>
<dbReference type="Gene3D" id="3.10.20.30">
    <property type="match status" value="1"/>
</dbReference>